<keyword evidence="2" id="KW-1185">Reference proteome</keyword>
<dbReference type="Proteomes" id="UP000586093">
    <property type="component" value="Unassembled WGS sequence"/>
</dbReference>
<name>A0A839HP02_9BURK</name>
<comment type="caution">
    <text evidence="1">The sequence shown here is derived from an EMBL/GenBank/DDBJ whole genome shotgun (WGS) entry which is preliminary data.</text>
</comment>
<proteinExistence type="predicted"/>
<accession>A0A839HP02</accession>
<gene>
    <name evidence="1" type="ORF">H4F90_03420</name>
</gene>
<protein>
    <submittedName>
        <fullName evidence="1">Uncharacterized protein</fullName>
    </submittedName>
</protein>
<sequence length="90" mass="9104">MDAQTLIIALAVAAVVFFILRRSQGGPAEAAVAAPLAPAAAPAALGDVQAYRKAHPSNQIQGKLTCHHCGSNRVACSGSCENCGAKLFSA</sequence>
<dbReference type="RefSeq" id="WP_182661480.1">
    <property type="nucleotide sequence ID" value="NZ_JACIVI010000001.1"/>
</dbReference>
<dbReference type="EMBL" id="JACIVI010000001">
    <property type="protein sequence ID" value="MBB1161029.1"/>
    <property type="molecule type" value="Genomic_DNA"/>
</dbReference>
<evidence type="ECO:0000313" key="1">
    <source>
        <dbReference type="EMBL" id="MBB1161029.1"/>
    </source>
</evidence>
<reference evidence="1 2" key="1">
    <citation type="submission" date="2020-08" db="EMBL/GenBank/DDBJ databases">
        <title>Aquariorum lacteus gen. nov., sp. nov., a new member of the family Comamonadaceae, isolated from freshwater aquarium.</title>
        <authorList>
            <person name="Chun S.-J."/>
        </authorList>
    </citation>
    <scope>NUCLEOTIDE SEQUENCE [LARGE SCALE GENOMIC DNA]</scope>
    <source>
        <strain evidence="1 2">SJAQ100</strain>
    </source>
</reference>
<dbReference type="AlphaFoldDB" id="A0A839HP02"/>
<organism evidence="1 2">
    <name type="scientific">Aquariibacter albus</name>
    <dbReference type="NCBI Taxonomy" id="2759899"/>
    <lineage>
        <taxon>Bacteria</taxon>
        <taxon>Pseudomonadati</taxon>
        <taxon>Pseudomonadota</taxon>
        <taxon>Betaproteobacteria</taxon>
        <taxon>Burkholderiales</taxon>
        <taxon>Sphaerotilaceae</taxon>
        <taxon>Aquariibacter</taxon>
    </lineage>
</organism>
<evidence type="ECO:0000313" key="2">
    <source>
        <dbReference type="Proteomes" id="UP000586093"/>
    </source>
</evidence>